<feature type="active site" description="Proton acceptor; for dehydratase activity" evidence="5">
    <location>
        <position position="115"/>
    </location>
</feature>
<dbReference type="Pfam" id="PF00550">
    <property type="entry name" value="PP-binding"/>
    <property type="match status" value="1"/>
</dbReference>
<evidence type="ECO:0000256" key="1">
    <source>
        <dbReference type="ARBA" id="ARBA00022450"/>
    </source>
</evidence>
<proteinExistence type="predicted"/>
<dbReference type="InterPro" id="IPR049900">
    <property type="entry name" value="PKS_mFAS_DH"/>
</dbReference>
<feature type="domain" description="Ketosynthase family 3 (KS3)" evidence="7">
    <location>
        <begin position="918"/>
        <end position="1343"/>
    </location>
</feature>
<dbReference type="InterPro" id="IPR014030">
    <property type="entry name" value="Ketoacyl_synth_N"/>
</dbReference>
<dbReference type="PROSITE" id="PS00012">
    <property type="entry name" value="PHOSPHOPANTETHEINE"/>
    <property type="match status" value="1"/>
</dbReference>
<comment type="caution">
    <text evidence="9">The sequence shown here is derived from an EMBL/GenBank/DDBJ whole genome shotgun (WGS) entry which is preliminary data.</text>
</comment>
<dbReference type="GO" id="GO:0031177">
    <property type="term" value="F:phosphopantetheine binding"/>
    <property type="evidence" value="ECO:0007669"/>
    <property type="project" value="InterPro"/>
</dbReference>
<dbReference type="InterPro" id="IPR050091">
    <property type="entry name" value="PKS_NRPS_Biosynth_Enz"/>
</dbReference>
<feature type="domain" description="Carrier" evidence="6">
    <location>
        <begin position="824"/>
        <end position="899"/>
    </location>
</feature>
<sequence>MDEDAAVFAAALRAKRDEGEAFAGFLAQAHVAGVEVDWPAFYAGTGARRVGLPTYAFQRERFWLMPGAKAGDPAAAGLGRTDHPLLAAAVRVGDRDDWLFTGRVSQESVPWTQDHGVLGTIVVPGTALVELAVAAGRHAGSPVIEELVLETPLTLTDDLAVQVQVTVAEADEDGRREVAIYSRPESGATQETTCHARGTLVAEESVTASWIPAEWPPVDAEPIAVDVLHARLAELGFDYGPAFQGLRAAWRDGDEVYAEVALPDDHAASAAGYGIHPALFDASLHGGLDWLDLGGGSARIPFSWSGVRFAHRGAAAVRVRIASGGESTLRVDIASEQDEPVAHVAKLAFRTVEQSQLEGAQRERQSSLFEVSWTAIAPEDAGEPATVAVLGTLDGSAGHFADLAALERAIAEGAPAPQVVVAAVENPQLAGVAAAHAVTTDALGLVQRWLASEWLPEARLVVLTRNAVAVGDQAPDLALAPVWGLVRSAQSEHPGRFLLVDADSDTVDWSTLAGLDEPQLAVRDGRLLAPRLTRVTAPGTQVTAPIDPDGTVLITGGTGGLGALFAKHFAQHLGARRLVLLSRRGTAADGVAELVAQLEGLGAQATVVACDVSDRDQLAEVIGALEHPLTAVVHAAGLLDDGVSEALTSEQLARVLRPKVDAALHLHELTRDMELSAFVLFSSVAALIGSPGQGNYAAANAFLDALAAARRAEGLPASSLAWGLWAGAGMGAALDEAELARLERMGAGALSNELGLALFDESRLLDAALLVPVRLELGVLRNQARAGLLPALLRGLVRMPAKRSGGAGLLAKQLADLPQADWERVALELVRGQVAAVLGYASPDAVGADRAFKELGFDSLSAVELRNRLTQASGVRLPSTLVFDHPTSAAVARLLVAQVGGVDQAAAAKPKRVKVKSDEPLAIVGMACRYPGGVASPADLWRLVAEGRDAIGGLPTDRGWDLDRLYDPNPDVLGTIYTKGGGFVEGVGDFDAGFFGISPREALATDPQQRLVLEAAWEALEDAGIDPVSLRGSDTGVFCGVGPSDYAAMPAGMLPEIEGFRLTGATTSVVSGRIAYSLGLEGPAVSVDTACSSSLVALHLASQSLRSGECSLALAGGVTVLAGPFLLMEFSRQRGLAPDGRCKPYAAGADGTGFSDGLGLVVLERLSDARRNGHQILGLLRGSAVNQDGASNGLTAPNGPSQERVIRQALANAGLSPSDVDAVEGHGTGTKLGDPIEAQALLATYGQDRESGPLRLGSIKSNIGHTSAAAGVAGVIKMVQALRHDLLPKSLNIDTPSPYVDWNAGDIRLLTEAEPWPANGRPRRAGVSSFGVSGTNAHVIVEEAPAEEVAPVAEAVAPSVVPVLVSAKSDVALRGQAGRLRAHLLARPELGVRDVGFSAATSRARFDQRAAVVAGGREDLLSGLAALERGEPGSGVVAGSVVGGRTAFLFSGQGAQ</sequence>
<dbReference type="InterPro" id="IPR036291">
    <property type="entry name" value="NAD(P)-bd_dom_sf"/>
</dbReference>
<dbReference type="InterPro" id="IPR049551">
    <property type="entry name" value="PKS_DH_C"/>
</dbReference>
<dbReference type="InterPro" id="IPR020841">
    <property type="entry name" value="PKS_Beta-ketoAc_synthase_dom"/>
</dbReference>
<accession>A0A8J7WR10</accession>
<dbReference type="Pfam" id="PF14765">
    <property type="entry name" value="PS-DH"/>
    <property type="match status" value="1"/>
</dbReference>
<feature type="domain" description="PKS/mFAS DH" evidence="8">
    <location>
        <begin position="83"/>
        <end position="358"/>
    </location>
</feature>
<dbReference type="CDD" id="cd08956">
    <property type="entry name" value="KR_3_FAS_SDR_x"/>
    <property type="match status" value="1"/>
</dbReference>
<protein>
    <submittedName>
        <fullName evidence="9">SDR family NAD(P)-dependent oxidoreductase</fullName>
    </submittedName>
</protein>
<evidence type="ECO:0000256" key="2">
    <source>
        <dbReference type="ARBA" id="ARBA00022553"/>
    </source>
</evidence>
<dbReference type="Proteomes" id="UP000677913">
    <property type="component" value="Unassembled WGS sequence"/>
</dbReference>
<dbReference type="SUPFAM" id="SSF51735">
    <property type="entry name" value="NAD(P)-binding Rossmann-fold domains"/>
    <property type="match status" value="2"/>
</dbReference>
<dbReference type="InterPro" id="IPR049552">
    <property type="entry name" value="PKS_DH_N"/>
</dbReference>
<evidence type="ECO:0000313" key="10">
    <source>
        <dbReference type="Proteomes" id="UP000677913"/>
    </source>
</evidence>
<dbReference type="Gene3D" id="3.40.47.10">
    <property type="match status" value="1"/>
</dbReference>
<dbReference type="PROSITE" id="PS00606">
    <property type="entry name" value="KS3_1"/>
    <property type="match status" value="1"/>
</dbReference>
<dbReference type="InterPro" id="IPR001227">
    <property type="entry name" value="Ac_transferase_dom_sf"/>
</dbReference>
<dbReference type="Pfam" id="PF02801">
    <property type="entry name" value="Ketoacyl-synt_C"/>
    <property type="match status" value="1"/>
</dbReference>
<dbReference type="InterPro" id="IPR016039">
    <property type="entry name" value="Thiolase-like"/>
</dbReference>
<dbReference type="EMBL" id="JAGSXH010000232">
    <property type="protein sequence ID" value="MBS2966941.1"/>
    <property type="molecule type" value="Genomic_DNA"/>
</dbReference>
<dbReference type="SMART" id="SM01294">
    <property type="entry name" value="PKS_PP_betabranch"/>
    <property type="match status" value="1"/>
</dbReference>
<dbReference type="PANTHER" id="PTHR43775:SF51">
    <property type="entry name" value="INACTIVE PHENOLPHTHIOCEROL SYNTHESIS POLYKETIDE SYNTHASE TYPE I PKS1-RELATED"/>
    <property type="match status" value="1"/>
</dbReference>
<dbReference type="Pfam" id="PF21089">
    <property type="entry name" value="PKS_DH_N"/>
    <property type="match status" value="1"/>
</dbReference>
<keyword evidence="2" id="KW-0597">Phosphoprotein</keyword>
<dbReference type="InterPro" id="IPR009081">
    <property type="entry name" value="PP-bd_ACP"/>
</dbReference>
<evidence type="ECO:0000313" key="9">
    <source>
        <dbReference type="EMBL" id="MBS2966941.1"/>
    </source>
</evidence>
<dbReference type="PROSITE" id="PS52004">
    <property type="entry name" value="KS3_2"/>
    <property type="match status" value="1"/>
</dbReference>
<dbReference type="CDD" id="cd00833">
    <property type="entry name" value="PKS"/>
    <property type="match status" value="1"/>
</dbReference>
<feature type="region of interest" description="C-terminal hotdog fold" evidence="5">
    <location>
        <begin position="220"/>
        <end position="358"/>
    </location>
</feature>
<dbReference type="PROSITE" id="PS50075">
    <property type="entry name" value="CARRIER"/>
    <property type="match status" value="1"/>
</dbReference>
<name>A0A8J7WR10_9ACTN</name>
<dbReference type="SUPFAM" id="SSF53901">
    <property type="entry name" value="Thiolase-like"/>
    <property type="match status" value="1"/>
</dbReference>
<dbReference type="PANTHER" id="PTHR43775">
    <property type="entry name" value="FATTY ACID SYNTHASE"/>
    <property type="match status" value="1"/>
</dbReference>
<dbReference type="InterPro" id="IPR020807">
    <property type="entry name" value="PKS_DH"/>
</dbReference>
<dbReference type="PROSITE" id="PS52019">
    <property type="entry name" value="PKS_MFAS_DH"/>
    <property type="match status" value="1"/>
</dbReference>
<dbReference type="InterPro" id="IPR014031">
    <property type="entry name" value="Ketoacyl_synth_C"/>
</dbReference>
<dbReference type="Pfam" id="PF22953">
    <property type="entry name" value="SpnB_Rossmann"/>
    <property type="match status" value="1"/>
</dbReference>
<dbReference type="FunFam" id="1.10.1200.10:FF:000007">
    <property type="entry name" value="Probable polyketide synthase pks17"/>
    <property type="match status" value="1"/>
</dbReference>
<dbReference type="GO" id="GO:0004312">
    <property type="term" value="F:fatty acid synthase activity"/>
    <property type="evidence" value="ECO:0007669"/>
    <property type="project" value="TreeGrafter"/>
</dbReference>
<dbReference type="SMART" id="SM00823">
    <property type="entry name" value="PKS_PP"/>
    <property type="match status" value="1"/>
</dbReference>
<dbReference type="InterPro" id="IPR006162">
    <property type="entry name" value="Ppantetheine_attach_site"/>
</dbReference>
<dbReference type="Gene3D" id="3.40.50.720">
    <property type="entry name" value="NAD(P)-binding Rossmann-like Domain"/>
    <property type="match status" value="1"/>
</dbReference>
<organism evidence="9 10">
    <name type="scientific">Actinocrinis puniceicyclus</name>
    <dbReference type="NCBI Taxonomy" id="977794"/>
    <lineage>
        <taxon>Bacteria</taxon>
        <taxon>Bacillati</taxon>
        <taxon>Actinomycetota</taxon>
        <taxon>Actinomycetes</taxon>
        <taxon>Catenulisporales</taxon>
        <taxon>Actinospicaceae</taxon>
        <taxon>Actinocrinis</taxon>
    </lineage>
</organism>
<feature type="non-terminal residue" evidence="9">
    <location>
        <position position="1456"/>
    </location>
</feature>
<dbReference type="Gene3D" id="3.40.366.10">
    <property type="entry name" value="Malonyl-Coenzyme A Acyl Carrier Protein, domain 2"/>
    <property type="match status" value="1"/>
</dbReference>
<dbReference type="Pfam" id="PF08659">
    <property type="entry name" value="KR"/>
    <property type="match status" value="1"/>
</dbReference>
<evidence type="ECO:0000256" key="3">
    <source>
        <dbReference type="ARBA" id="ARBA00022679"/>
    </source>
</evidence>
<dbReference type="SMART" id="SM00822">
    <property type="entry name" value="PKS_KR"/>
    <property type="match status" value="1"/>
</dbReference>
<dbReference type="Pfam" id="PF00109">
    <property type="entry name" value="ketoacyl-synt"/>
    <property type="match status" value="1"/>
</dbReference>
<keyword evidence="4" id="KW-0511">Multifunctional enzyme</keyword>
<dbReference type="FunFam" id="3.40.47.10:FF:000019">
    <property type="entry name" value="Polyketide synthase type I"/>
    <property type="match status" value="1"/>
</dbReference>
<dbReference type="Gene3D" id="3.30.70.3290">
    <property type="match status" value="2"/>
</dbReference>
<feature type="active site" description="Proton donor; for dehydratase activity" evidence="5">
    <location>
        <position position="281"/>
    </location>
</feature>
<keyword evidence="1" id="KW-0596">Phosphopantetheine</keyword>
<evidence type="ECO:0000256" key="5">
    <source>
        <dbReference type="PROSITE-ProRule" id="PRU01363"/>
    </source>
</evidence>
<keyword evidence="3" id="KW-0808">Transferase</keyword>
<dbReference type="InterPro" id="IPR018201">
    <property type="entry name" value="Ketoacyl_synth_AS"/>
</dbReference>
<gene>
    <name evidence="9" type="ORF">KGA66_28160</name>
</gene>
<dbReference type="InterPro" id="IPR013968">
    <property type="entry name" value="PKS_KR"/>
</dbReference>
<feature type="region of interest" description="N-terminal hotdog fold" evidence="5">
    <location>
        <begin position="83"/>
        <end position="207"/>
    </location>
</feature>
<dbReference type="Pfam" id="PF16197">
    <property type="entry name" value="KAsynt_C_assoc"/>
    <property type="match status" value="1"/>
</dbReference>
<evidence type="ECO:0000256" key="4">
    <source>
        <dbReference type="ARBA" id="ARBA00023268"/>
    </source>
</evidence>
<keyword evidence="10" id="KW-1185">Reference proteome</keyword>
<evidence type="ECO:0000259" key="6">
    <source>
        <dbReference type="PROSITE" id="PS50075"/>
    </source>
</evidence>
<dbReference type="GO" id="GO:0006633">
    <property type="term" value="P:fatty acid biosynthetic process"/>
    <property type="evidence" value="ECO:0007669"/>
    <property type="project" value="InterPro"/>
</dbReference>
<evidence type="ECO:0000259" key="7">
    <source>
        <dbReference type="PROSITE" id="PS52004"/>
    </source>
</evidence>
<dbReference type="InterPro" id="IPR057326">
    <property type="entry name" value="KR_dom"/>
</dbReference>
<dbReference type="Gene3D" id="3.10.129.110">
    <property type="entry name" value="Polyketide synthase dehydratase"/>
    <property type="match status" value="1"/>
</dbReference>
<reference evidence="9" key="1">
    <citation type="submission" date="2021-04" db="EMBL/GenBank/DDBJ databases">
        <title>Genome based classification of Actinospica acidithermotolerans sp. nov., an actinobacterium isolated from an Indonesian hot spring.</title>
        <authorList>
            <person name="Kusuma A.B."/>
            <person name="Putra K.E."/>
            <person name="Nafisah S."/>
            <person name="Loh J."/>
            <person name="Nouioui I."/>
            <person name="Goodfellow M."/>
        </authorList>
    </citation>
    <scope>NUCLEOTIDE SEQUENCE</scope>
    <source>
        <strain evidence="9">DSM 45618</strain>
    </source>
</reference>
<dbReference type="InterPro" id="IPR020806">
    <property type="entry name" value="PKS_PP-bd"/>
</dbReference>
<dbReference type="InterPro" id="IPR055123">
    <property type="entry name" value="SpnB-like_Rossmann"/>
</dbReference>
<dbReference type="GO" id="GO:0004315">
    <property type="term" value="F:3-oxoacyl-[acyl-carrier-protein] synthase activity"/>
    <property type="evidence" value="ECO:0007669"/>
    <property type="project" value="InterPro"/>
</dbReference>
<evidence type="ECO:0000259" key="8">
    <source>
        <dbReference type="PROSITE" id="PS52019"/>
    </source>
</evidence>
<dbReference type="Gene3D" id="1.10.1200.10">
    <property type="entry name" value="ACP-like"/>
    <property type="match status" value="1"/>
</dbReference>
<dbReference type="SUPFAM" id="SSF47336">
    <property type="entry name" value="ACP-like"/>
    <property type="match status" value="1"/>
</dbReference>
<dbReference type="InterPro" id="IPR036736">
    <property type="entry name" value="ACP-like_sf"/>
</dbReference>
<dbReference type="InterPro" id="IPR032821">
    <property type="entry name" value="PKS_assoc"/>
</dbReference>
<dbReference type="InterPro" id="IPR042104">
    <property type="entry name" value="PKS_dehydratase_sf"/>
</dbReference>
<dbReference type="SMART" id="SM00826">
    <property type="entry name" value="PKS_DH"/>
    <property type="match status" value="1"/>
</dbReference>
<dbReference type="SMART" id="SM00825">
    <property type="entry name" value="PKS_KS"/>
    <property type="match status" value="1"/>
</dbReference>